<name>A0AAD7N4X0_9AGAR</name>
<keyword evidence="2" id="KW-1185">Reference proteome</keyword>
<comment type="caution">
    <text evidence="1">The sequence shown here is derived from an EMBL/GenBank/DDBJ whole genome shotgun (WGS) entry which is preliminary data.</text>
</comment>
<dbReference type="Proteomes" id="UP001215598">
    <property type="component" value="Unassembled WGS sequence"/>
</dbReference>
<accession>A0AAD7N4X0</accession>
<reference evidence="1" key="1">
    <citation type="submission" date="2023-03" db="EMBL/GenBank/DDBJ databases">
        <title>Massive genome expansion in bonnet fungi (Mycena s.s.) driven by repeated elements and novel gene families across ecological guilds.</title>
        <authorList>
            <consortium name="Lawrence Berkeley National Laboratory"/>
            <person name="Harder C.B."/>
            <person name="Miyauchi S."/>
            <person name="Viragh M."/>
            <person name="Kuo A."/>
            <person name="Thoen E."/>
            <person name="Andreopoulos B."/>
            <person name="Lu D."/>
            <person name="Skrede I."/>
            <person name="Drula E."/>
            <person name="Henrissat B."/>
            <person name="Morin E."/>
            <person name="Kohler A."/>
            <person name="Barry K."/>
            <person name="LaButti K."/>
            <person name="Morin E."/>
            <person name="Salamov A."/>
            <person name="Lipzen A."/>
            <person name="Mereny Z."/>
            <person name="Hegedus B."/>
            <person name="Baldrian P."/>
            <person name="Stursova M."/>
            <person name="Weitz H."/>
            <person name="Taylor A."/>
            <person name="Grigoriev I.V."/>
            <person name="Nagy L.G."/>
            <person name="Martin F."/>
            <person name="Kauserud H."/>
        </authorList>
    </citation>
    <scope>NUCLEOTIDE SEQUENCE</scope>
    <source>
        <strain evidence="1">CBHHK182m</strain>
    </source>
</reference>
<evidence type="ECO:0000313" key="2">
    <source>
        <dbReference type="Proteomes" id="UP001215598"/>
    </source>
</evidence>
<gene>
    <name evidence="1" type="ORF">B0H16DRAFT_1462424</name>
</gene>
<proteinExistence type="predicted"/>
<dbReference type="EMBL" id="JARKIB010000079">
    <property type="protein sequence ID" value="KAJ7746695.1"/>
    <property type="molecule type" value="Genomic_DNA"/>
</dbReference>
<organism evidence="1 2">
    <name type="scientific">Mycena metata</name>
    <dbReference type="NCBI Taxonomy" id="1033252"/>
    <lineage>
        <taxon>Eukaryota</taxon>
        <taxon>Fungi</taxon>
        <taxon>Dikarya</taxon>
        <taxon>Basidiomycota</taxon>
        <taxon>Agaricomycotina</taxon>
        <taxon>Agaricomycetes</taxon>
        <taxon>Agaricomycetidae</taxon>
        <taxon>Agaricales</taxon>
        <taxon>Marasmiineae</taxon>
        <taxon>Mycenaceae</taxon>
        <taxon>Mycena</taxon>
    </lineage>
</organism>
<protein>
    <submittedName>
        <fullName evidence="1">Uncharacterized protein</fullName>
    </submittedName>
</protein>
<dbReference type="AlphaFoldDB" id="A0AAD7N4X0"/>
<sequence length="212" mass="24017">MSTRLNAQPSVGVVVVRKPWLIITNCSLTTAQQNAAKEAEEDLLLANSYFERIGRWQKIHEYTIQRHLHKANKYSLALINSTWDNLERAELQTPPPLYDEKFDTKVVIARGHASAFEEGSAEAEHVWAYNPSSTDNGSIALLGHIQGETVERLWNDLNKIKGHRQAAVLDQIEGHRQATMPYTVDEAELTLEQIQAVARRLRPESRCQHGLD</sequence>
<evidence type="ECO:0000313" key="1">
    <source>
        <dbReference type="EMBL" id="KAJ7746695.1"/>
    </source>
</evidence>